<reference evidence="2" key="1">
    <citation type="journal article" date="2023" name="bioRxiv">
        <title>Scaffold-level genome assemblies of two parasitoid biocontrol wasps reveal the parthenogenesis mechanism and an associated novel virus.</title>
        <authorList>
            <person name="Inwood S."/>
            <person name="Skelly J."/>
            <person name="Guhlin J."/>
            <person name="Harrop T."/>
            <person name="Goldson S."/>
            <person name="Dearden P."/>
        </authorList>
    </citation>
    <scope>NUCLEOTIDE SEQUENCE</scope>
    <source>
        <strain evidence="2">Irish</strain>
        <tissue evidence="2">Whole body</tissue>
    </source>
</reference>
<organism evidence="2 3">
    <name type="scientific">Microctonus aethiopoides</name>
    <dbReference type="NCBI Taxonomy" id="144406"/>
    <lineage>
        <taxon>Eukaryota</taxon>
        <taxon>Metazoa</taxon>
        <taxon>Ecdysozoa</taxon>
        <taxon>Arthropoda</taxon>
        <taxon>Hexapoda</taxon>
        <taxon>Insecta</taxon>
        <taxon>Pterygota</taxon>
        <taxon>Neoptera</taxon>
        <taxon>Endopterygota</taxon>
        <taxon>Hymenoptera</taxon>
        <taxon>Apocrita</taxon>
        <taxon>Ichneumonoidea</taxon>
        <taxon>Braconidae</taxon>
        <taxon>Euphorinae</taxon>
        <taxon>Microctonus</taxon>
    </lineage>
</organism>
<evidence type="ECO:0000256" key="1">
    <source>
        <dbReference type="SAM" id="MobiDB-lite"/>
    </source>
</evidence>
<feature type="compositionally biased region" description="Pro residues" evidence="1">
    <location>
        <begin position="95"/>
        <end position="111"/>
    </location>
</feature>
<feature type="region of interest" description="Disordered" evidence="1">
    <location>
        <begin position="136"/>
        <end position="158"/>
    </location>
</feature>
<sequence>MTDNDDISRQPPASSNNHDNPFIGIPSSTSIADVVQLIRIHYREMCIFREGVEAQIANSRDRTNRPRRRHNSTSSLSSNKSDHDILRANSRSQPVPIPAPRTPTPRIPTPVPRTLTPIVRIPIPVPETQMISYQTNQAPSSIRPRSPSSVDRHTTPALSPKDYLQSIPYFDGTPTGYDASEFIVHCKHALSYMPQYREYEILALLTGRLKGEALRRASKAKLRTVQNLINFVKENFDKRKTYFSLGNQILKLEQGTDESMNTYIARAQELLSDWIECLLASNVSNKESAIHTLINVCF</sequence>
<gene>
    <name evidence="2" type="ORF">PV328_011817</name>
</gene>
<feature type="region of interest" description="Disordered" evidence="1">
    <location>
        <begin position="1"/>
        <end position="26"/>
    </location>
</feature>
<evidence type="ECO:0000313" key="2">
    <source>
        <dbReference type="EMBL" id="KAK0157153.1"/>
    </source>
</evidence>
<protein>
    <submittedName>
        <fullName evidence="2">Uncharacterized protein</fullName>
    </submittedName>
</protein>
<dbReference type="AlphaFoldDB" id="A0AA39EZR8"/>
<dbReference type="EMBL" id="JAQQBS010001479">
    <property type="protein sequence ID" value="KAK0157153.1"/>
    <property type="molecule type" value="Genomic_DNA"/>
</dbReference>
<proteinExistence type="predicted"/>
<evidence type="ECO:0000313" key="3">
    <source>
        <dbReference type="Proteomes" id="UP001168990"/>
    </source>
</evidence>
<comment type="caution">
    <text evidence="2">The sequence shown here is derived from an EMBL/GenBank/DDBJ whole genome shotgun (WGS) entry which is preliminary data.</text>
</comment>
<dbReference type="Proteomes" id="UP001168990">
    <property type="component" value="Unassembled WGS sequence"/>
</dbReference>
<accession>A0AA39EZR8</accession>
<keyword evidence="3" id="KW-1185">Reference proteome</keyword>
<reference evidence="2" key="2">
    <citation type="submission" date="2023-03" db="EMBL/GenBank/DDBJ databases">
        <authorList>
            <person name="Inwood S.N."/>
            <person name="Skelly J.G."/>
            <person name="Guhlin J."/>
            <person name="Harrop T.W.R."/>
            <person name="Goldson S.G."/>
            <person name="Dearden P.K."/>
        </authorList>
    </citation>
    <scope>NUCLEOTIDE SEQUENCE</scope>
    <source>
        <strain evidence="2">Irish</strain>
        <tissue evidence="2">Whole body</tissue>
    </source>
</reference>
<feature type="region of interest" description="Disordered" evidence="1">
    <location>
        <begin position="58"/>
        <end position="113"/>
    </location>
</feature>
<name>A0AA39EZR8_9HYME</name>
<feature type="compositionally biased region" description="Low complexity" evidence="1">
    <location>
        <begin position="139"/>
        <end position="149"/>
    </location>
</feature>